<feature type="region of interest" description="Disordered" evidence="1">
    <location>
        <begin position="185"/>
        <end position="313"/>
    </location>
</feature>
<dbReference type="Pfam" id="PF08313">
    <property type="entry name" value="SCA7"/>
    <property type="match status" value="1"/>
</dbReference>
<dbReference type="PROSITE" id="PS51505">
    <property type="entry name" value="SCA7"/>
    <property type="match status" value="1"/>
</dbReference>
<feature type="compositionally biased region" description="Basic and acidic residues" evidence="1">
    <location>
        <begin position="427"/>
        <end position="436"/>
    </location>
</feature>
<dbReference type="InterPro" id="IPR052237">
    <property type="entry name" value="Ataxin-7-like_regulator"/>
</dbReference>
<reference evidence="4" key="2">
    <citation type="submission" date="2014-03" db="EMBL/GenBank/DDBJ databases">
        <authorList>
            <person name="Genoscope - CEA"/>
        </authorList>
    </citation>
    <scope>NUCLEOTIDE SEQUENCE</scope>
</reference>
<reference evidence="4" key="1">
    <citation type="journal article" date="2014" name="Nat. Commun.">
        <title>The rainbow trout genome provides novel insights into evolution after whole-genome duplication in vertebrates.</title>
        <authorList>
            <person name="Berthelot C."/>
            <person name="Brunet F."/>
            <person name="Chalopin D."/>
            <person name="Juanchich A."/>
            <person name="Bernard M."/>
            <person name="Noel B."/>
            <person name="Bento P."/>
            <person name="Da Silva C."/>
            <person name="Labadie K."/>
            <person name="Alberti A."/>
            <person name="Aury J.M."/>
            <person name="Louis A."/>
            <person name="Dehais P."/>
            <person name="Bardou P."/>
            <person name="Montfort J."/>
            <person name="Klopp C."/>
            <person name="Cabau C."/>
            <person name="Gaspin C."/>
            <person name="Thorgaard G.H."/>
            <person name="Boussaha M."/>
            <person name="Quillet E."/>
            <person name="Guyomard R."/>
            <person name="Galiana D."/>
            <person name="Bobe J."/>
            <person name="Volff J.N."/>
            <person name="Genet C."/>
            <person name="Wincker P."/>
            <person name="Jaillon O."/>
            <person name="Roest Crollius H."/>
            <person name="Guiguen Y."/>
        </authorList>
    </citation>
    <scope>NUCLEOTIDE SEQUENCE [LARGE SCALE GENOMIC DNA]</scope>
</reference>
<evidence type="ECO:0000256" key="1">
    <source>
        <dbReference type="SAM" id="MobiDB-lite"/>
    </source>
</evidence>
<feature type="compositionally biased region" description="Basic and acidic residues" evidence="1">
    <location>
        <begin position="652"/>
        <end position="662"/>
    </location>
</feature>
<feature type="compositionally biased region" description="Pro residues" evidence="1">
    <location>
        <begin position="683"/>
        <end position="697"/>
    </location>
</feature>
<dbReference type="STRING" id="8022.A0A060XA62"/>
<dbReference type="AlphaFoldDB" id="A0A060XA62"/>
<name>A0A060XA62_ONCMY</name>
<gene>
    <name evidence="4" type="ORF">GSONMT00041423001</name>
</gene>
<feature type="compositionally biased region" description="Polar residues" evidence="1">
    <location>
        <begin position="666"/>
        <end position="675"/>
    </location>
</feature>
<evidence type="ECO:0000259" key="3">
    <source>
        <dbReference type="PROSITE" id="PS51505"/>
    </source>
</evidence>
<dbReference type="PANTHER" id="PTHR15117:SF9">
    <property type="entry name" value="ATAXIN-7-LIKE PROTEIN 1"/>
    <property type="match status" value="1"/>
</dbReference>
<feature type="compositionally biased region" description="Polar residues" evidence="1">
    <location>
        <begin position="612"/>
        <end position="635"/>
    </location>
</feature>
<feature type="compositionally biased region" description="Low complexity" evidence="1">
    <location>
        <begin position="185"/>
        <end position="197"/>
    </location>
</feature>
<feature type="region of interest" description="Disordered" evidence="1">
    <location>
        <begin position="343"/>
        <end position="382"/>
    </location>
</feature>
<keyword evidence="2" id="KW-0732">Signal</keyword>
<feature type="region of interest" description="Disordered" evidence="1">
    <location>
        <begin position="396"/>
        <end position="459"/>
    </location>
</feature>
<feature type="compositionally biased region" description="Basic and acidic residues" evidence="1">
    <location>
        <begin position="446"/>
        <end position="455"/>
    </location>
</feature>
<sequence length="848" mass="91289">MFWVAFHKLPTIRWVSFGPFLLTELSEESVCAKRQAKHTCICTHTPPLSALSCPLQVAASSCSPLRRDNLVITHVNLTLDLCVCVCVCVCVSERRHGSPCPSRGPVVSVKPNVAVSPTLGPTPPLPFRVPRDYPHSRFNKAPLAVYPPKGVRSKTCVSLPVVSLEKMPCLGRSERGTHVRVNCFSSSCSSPSSLKPSLIPPAPLRGSREKLVNGRGPTTPCSTTTPPSLVDRRPSPARSPLDKQPSSTPSPSPLNHRRPSPSPRTPATPSPLDRKQQNGTKTPRPHRRLSGRVFDPNKHCGVQDPESKRSCTRSLTCKTHSLIHRRAVPGRQKEFDILLAEHKGRGEKDKAGGQRRESQGGSQSTRANDTTPSTLPPHCHNGRTVSTLKLRLANAHRPSGGAAVLSSTPVPPGSTQDPPVPVWQRAGGDRDGRLSSDEGDPGTPDGPDRDDDRPSCHYSPHHPRPLGCCAFSSRLMGRGHYVFDRRWDRMRLALHCMVEKHVNAQMWRKVPLAAESPLSLGSPPIITPSPSPLSPPPPLSFPPSTNGAFSLGPYTTAFPQDASAAGLFGIRDPSQPVAPVSALGKPRNGTTTKPIRPPGANGGAAKKRRTTRPPSSDTLRGNNSSYHTLTPTPMLSSGVPPLSGRRNTLGHSTREVGVRAEDWYSNPDQTTTTPYPLTKDHPSPSPLTPSSLPPPSPLAYGGGVEGRKRRSPSAYGGGGKPSKVTKAAAGLDGIFRRNSTGLLASGPESPRQRVGRPIAAGGCFFVIHLAETRARCLAGWLHALSLSAPKTRGACICEWVAKARGTLNQVTEKQVGIFLKLHISFHRFRMSDKVPSNIILPDFPYLSI</sequence>
<evidence type="ECO:0000313" key="5">
    <source>
        <dbReference type="Proteomes" id="UP000193380"/>
    </source>
</evidence>
<feature type="signal peptide" evidence="2">
    <location>
        <begin position="1"/>
        <end position="17"/>
    </location>
</feature>
<feature type="compositionally biased region" description="Low complexity" evidence="1">
    <location>
        <begin position="217"/>
        <end position="228"/>
    </location>
</feature>
<dbReference type="EMBL" id="FR905131">
    <property type="protein sequence ID" value="CDQ76346.1"/>
    <property type="molecule type" value="Genomic_DNA"/>
</dbReference>
<feature type="region of interest" description="Disordered" evidence="1">
    <location>
        <begin position="577"/>
        <end position="724"/>
    </location>
</feature>
<evidence type="ECO:0000313" key="4">
    <source>
        <dbReference type="EMBL" id="CDQ76346.1"/>
    </source>
</evidence>
<dbReference type="PANTHER" id="PTHR15117">
    <property type="entry name" value="ATAXIN 7 RELATED"/>
    <property type="match status" value="1"/>
</dbReference>
<dbReference type="InterPro" id="IPR013243">
    <property type="entry name" value="SCA7_dom"/>
</dbReference>
<feature type="domain" description="SCA7" evidence="3">
    <location>
        <begin position="287"/>
        <end position="354"/>
    </location>
</feature>
<feature type="compositionally biased region" description="Basic and acidic residues" evidence="1">
    <location>
        <begin position="343"/>
        <end position="358"/>
    </location>
</feature>
<feature type="compositionally biased region" description="Pro residues" evidence="1">
    <location>
        <begin position="260"/>
        <end position="269"/>
    </location>
</feature>
<feature type="compositionally biased region" description="Polar residues" evidence="1">
    <location>
        <begin position="405"/>
        <end position="417"/>
    </location>
</feature>
<accession>A0A060XA62</accession>
<organism evidence="4 5">
    <name type="scientific">Oncorhynchus mykiss</name>
    <name type="common">Rainbow trout</name>
    <name type="synonym">Salmo gairdneri</name>
    <dbReference type="NCBI Taxonomy" id="8022"/>
    <lineage>
        <taxon>Eukaryota</taxon>
        <taxon>Metazoa</taxon>
        <taxon>Chordata</taxon>
        <taxon>Craniata</taxon>
        <taxon>Vertebrata</taxon>
        <taxon>Euteleostomi</taxon>
        <taxon>Actinopterygii</taxon>
        <taxon>Neopterygii</taxon>
        <taxon>Teleostei</taxon>
        <taxon>Protacanthopterygii</taxon>
        <taxon>Salmoniformes</taxon>
        <taxon>Salmonidae</taxon>
        <taxon>Salmoninae</taxon>
        <taxon>Oncorhynchus</taxon>
    </lineage>
</organism>
<protein>
    <recommendedName>
        <fullName evidence="3">SCA7 domain-containing protein</fullName>
    </recommendedName>
</protein>
<dbReference type="Gene3D" id="6.10.140.670">
    <property type="match status" value="1"/>
</dbReference>
<dbReference type="PaxDb" id="8022-A0A060XA62"/>
<proteinExistence type="predicted"/>
<feature type="chain" id="PRO_5001590834" description="SCA7 domain-containing protein" evidence="2">
    <location>
        <begin position="18"/>
        <end position="848"/>
    </location>
</feature>
<dbReference type="Proteomes" id="UP000193380">
    <property type="component" value="Unassembled WGS sequence"/>
</dbReference>
<evidence type="ECO:0000256" key="2">
    <source>
        <dbReference type="SAM" id="SignalP"/>
    </source>
</evidence>